<dbReference type="PANTHER" id="PTHR43482">
    <property type="entry name" value="PROTEIN AST1-RELATED"/>
    <property type="match status" value="1"/>
</dbReference>
<proteinExistence type="predicted"/>
<organism evidence="2 5">
    <name type="scientific">Tatumella citrea</name>
    <name type="common">Pantoea citrea</name>
    <dbReference type="NCBI Taxonomy" id="53336"/>
    <lineage>
        <taxon>Bacteria</taxon>
        <taxon>Pseudomonadati</taxon>
        <taxon>Pseudomonadota</taxon>
        <taxon>Gammaproteobacteria</taxon>
        <taxon>Enterobacterales</taxon>
        <taxon>Erwiniaceae</taxon>
        <taxon>Tatumella</taxon>
    </lineage>
</organism>
<dbReference type="EMBL" id="CP015579">
    <property type="protein sequence ID" value="ARU92982.1"/>
    <property type="molecule type" value="Genomic_DNA"/>
</dbReference>
<dbReference type="SUPFAM" id="SSF50129">
    <property type="entry name" value="GroES-like"/>
    <property type="match status" value="1"/>
</dbReference>
<dbReference type="InterPro" id="IPR052585">
    <property type="entry name" value="Lipid_raft_assoc_Zn_ADH"/>
</dbReference>
<reference evidence="4 5" key="1">
    <citation type="submission" date="2016-05" db="EMBL/GenBank/DDBJ databases">
        <title>Complete genome sequence of two 2,5-diketo-D-glunonic acid producing strain Tatumella citrea.</title>
        <authorList>
            <person name="Duan C."/>
            <person name="Yang J."/>
            <person name="Yang S."/>
        </authorList>
    </citation>
    <scope>NUCLEOTIDE SEQUENCE [LARGE SCALE GENOMIC DNA]</scope>
    <source>
        <strain evidence="3 4">ATCC 39140</strain>
        <strain evidence="2 5">DSM 13699</strain>
    </source>
</reference>
<dbReference type="Gene3D" id="3.90.180.10">
    <property type="entry name" value="Medium-chain alcohol dehydrogenases, catalytic domain"/>
    <property type="match status" value="1"/>
</dbReference>
<dbReference type="PANTHER" id="PTHR43482:SF1">
    <property type="entry name" value="PROTEIN AST1-RELATED"/>
    <property type="match status" value="1"/>
</dbReference>
<dbReference type="Gene3D" id="3.40.50.720">
    <property type="entry name" value="NAD(P)-binding Rossmann-like Domain"/>
    <property type="match status" value="1"/>
</dbReference>
<dbReference type="EMBL" id="CP015581">
    <property type="protein sequence ID" value="ARU97020.1"/>
    <property type="molecule type" value="Genomic_DNA"/>
</dbReference>
<dbReference type="InterPro" id="IPR013154">
    <property type="entry name" value="ADH-like_N"/>
</dbReference>
<sequence>MSNHQFTPPEHWQARVWPGGNDLQALTEQTVSATPLQPDDVLVKNAAIGLNPVDWKVLGNRAGWVPGVDGAGTVVAAGSEVDPQLIGCRVAYHQNLQRDGSYAEYTAIRAQTVMRIPDGLDFVTAAAFPCPGLTAWQAIEKIPVTPGAAVLIAGAGGSVGNFLVQLASARGFEVTVLSSERHWSRLHALGAKYCLDDERYQASQPRRRYFAVIDAVNQDHAALLSADLLANGHLVCIQGRVAQWPNPAFGRALSLHEVALGALHQHGDESQWRALTQQGERMLQQINAGTLESELLLTFPREQLAEQLLRLKHRDFSGKQIIVL</sequence>
<dbReference type="Proteomes" id="UP000195729">
    <property type="component" value="Chromosome"/>
</dbReference>
<accession>A0A1Y0LH97</accession>
<dbReference type="SUPFAM" id="SSF51735">
    <property type="entry name" value="NAD(P)-binding Rossmann-fold domains"/>
    <property type="match status" value="1"/>
</dbReference>
<feature type="domain" description="Enoyl reductase (ER)" evidence="1">
    <location>
        <begin position="19"/>
        <end position="322"/>
    </location>
</feature>
<keyword evidence="4" id="KW-1185">Reference proteome</keyword>
<evidence type="ECO:0000259" key="1">
    <source>
        <dbReference type="SMART" id="SM00829"/>
    </source>
</evidence>
<evidence type="ECO:0000313" key="2">
    <source>
        <dbReference type="EMBL" id="ARU92982.1"/>
    </source>
</evidence>
<evidence type="ECO:0000313" key="5">
    <source>
        <dbReference type="Proteomes" id="UP000195814"/>
    </source>
</evidence>
<dbReference type="CDD" id="cd08271">
    <property type="entry name" value="MDR5"/>
    <property type="match status" value="1"/>
</dbReference>
<dbReference type="Pfam" id="PF08240">
    <property type="entry name" value="ADH_N"/>
    <property type="match status" value="1"/>
</dbReference>
<dbReference type="AlphaFoldDB" id="A0A1Y0LH97"/>
<evidence type="ECO:0000313" key="4">
    <source>
        <dbReference type="Proteomes" id="UP000195729"/>
    </source>
</evidence>
<dbReference type="SMART" id="SM00829">
    <property type="entry name" value="PKS_ER"/>
    <property type="match status" value="1"/>
</dbReference>
<dbReference type="RefSeq" id="WP_087487368.1">
    <property type="nucleotide sequence ID" value="NZ_CP015579.1"/>
</dbReference>
<name>A0A1Y0LH97_TATCI</name>
<dbReference type="InterPro" id="IPR011032">
    <property type="entry name" value="GroES-like_sf"/>
</dbReference>
<dbReference type="Proteomes" id="UP000195814">
    <property type="component" value="Chromosome"/>
</dbReference>
<protein>
    <submittedName>
        <fullName evidence="2">Alcohol dehydrogenase</fullName>
    </submittedName>
</protein>
<dbReference type="KEGG" id="tci:A7K98_03715"/>
<dbReference type="GO" id="GO:0016491">
    <property type="term" value="F:oxidoreductase activity"/>
    <property type="evidence" value="ECO:0007669"/>
    <property type="project" value="InterPro"/>
</dbReference>
<gene>
    <name evidence="2" type="ORF">A7K98_03715</name>
    <name evidence="3" type="ORF">A7K99_03715</name>
</gene>
<dbReference type="InterPro" id="IPR036291">
    <property type="entry name" value="NAD(P)-bd_dom_sf"/>
</dbReference>
<dbReference type="InterPro" id="IPR020843">
    <property type="entry name" value="ER"/>
</dbReference>
<dbReference type="OrthoDB" id="9771084at2"/>
<evidence type="ECO:0000313" key="3">
    <source>
        <dbReference type="EMBL" id="ARU97020.1"/>
    </source>
</evidence>